<dbReference type="PRINTS" id="PR00955">
    <property type="entry name" value="FLGMOTORFLIM"/>
</dbReference>
<evidence type="ECO:0000256" key="6">
    <source>
        <dbReference type="ARBA" id="ARBA00022500"/>
    </source>
</evidence>
<evidence type="ECO:0000256" key="2">
    <source>
        <dbReference type="ARBA" id="ARBA00004417"/>
    </source>
</evidence>
<dbReference type="InterPro" id="IPR001689">
    <property type="entry name" value="Flag_FliM"/>
</dbReference>
<gene>
    <name evidence="13" type="ORF">MNBD_GAMMA06-119</name>
</gene>
<evidence type="ECO:0000259" key="12">
    <source>
        <dbReference type="Pfam" id="PF01052"/>
    </source>
</evidence>
<dbReference type="Gene3D" id="2.30.330.10">
    <property type="entry name" value="SpoA-like"/>
    <property type="match status" value="1"/>
</dbReference>
<dbReference type="Gene3D" id="3.40.1550.10">
    <property type="entry name" value="CheC-like"/>
    <property type="match status" value="1"/>
</dbReference>
<protein>
    <recommendedName>
        <fullName evidence="4">Flagellar motor switch protein FliM</fullName>
    </recommendedName>
</protein>
<dbReference type="SUPFAM" id="SSF101801">
    <property type="entry name" value="Surface presentation of antigens (SPOA)"/>
    <property type="match status" value="1"/>
</dbReference>
<evidence type="ECO:0000256" key="5">
    <source>
        <dbReference type="ARBA" id="ARBA00022475"/>
    </source>
</evidence>
<dbReference type="PIRSF" id="PIRSF002888">
    <property type="entry name" value="FliM"/>
    <property type="match status" value="1"/>
</dbReference>
<keyword evidence="13" id="KW-0282">Flagellum</keyword>
<dbReference type="NCBIfam" id="TIGR01397">
    <property type="entry name" value="fliM_switch"/>
    <property type="match status" value="1"/>
</dbReference>
<dbReference type="GO" id="GO:0005886">
    <property type="term" value="C:plasma membrane"/>
    <property type="evidence" value="ECO:0007669"/>
    <property type="project" value="UniProtKB-SubCell"/>
</dbReference>
<keyword evidence="13" id="KW-0966">Cell projection</keyword>
<evidence type="ECO:0000256" key="10">
    <source>
        <dbReference type="ARBA" id="ARBA00023143"/>
    </source>
</evidence>
<dbReference type="GO" id="GO:0009425">
    <property type="term" value="C:bacterial-type flagellum basal body"/>
    <property type="evidence" value="ECO:0007669"/>
    <property type="project" value="UniProtKB-SubCell"/>
</dbReference>
<evidence type="ECO:0000256" key="11">
    <source>
        <dbReference type="SAM" id="MobiDB-lite"/>
    </source>
</evidence>
<dbReference type="GO" id="GO:0003774">
    <property type="term" value="F:cytoskeletal motor activity"/>
    <property type="evidence" value="ECO:0007669"/>
    <property type="project" value="InterPro"/>
</dbReference>
<reference evidence="13" key="1">
    <citation type="submission" date="2018-06" db="EMBL/GenBank/DDBJ databases">
        <authorList>
            <person name="Zhirakovskaya E."/>
        </authorList>
    </citation>
    <scope>NUCLEOTIDE SEQUENCE</scope>
</reference>
<keyword evidence="7" id="KW-0997">Cell inner membrane</keyword>
<dbReference type="CDD" id="cd17908">
    <property type="entry name" value="FliM"/>
    <property type="match status" value="1"/>
</dbReference>
<comment type="similarity">
    <text evidence="3">Belongs to the FliM family.</text>
</comment>
<dbReference type="InterPro" id="IPR028976">
    <property type="entry name" value="CheC-like_sf"/>
</dbReference>
<dbReference type="InterPro" id="IPR001543">
    <property type="entry name" value="FliN-like_C"/>
</dbReference>
<evidence type="ECO:0000256" key="9">
    <source>
        <dbReference type="ARBA" id="ARBA00023136"/>
    </source>
</evidence>
<comment type="subcellular location">
    <subcellularLocation>
        <location evidence="1">Bacterial flagellum basal body</location>
    </subcellularLocation>
    <subcellularLocation>
        <location evidence="2">Cell inner membrane</location>
        <topology evidence="2">Peripheral membrane protein</topology>
    </subcellularLocation>
</comment>
<feature type="region of interest" description="Disordered" evidence="11">
    <location>
        <begin position="14"/>
        <end position="41"/>
    </location>
</feature>
<evidence type="ECO:0000256" key="8">
    <source>
        <dbReference type="ARBA" id="ARBA00022779"/>
    </source>
</evidence>
<dbReference type="EMBL" id="UOFD01000072">
    <property type="protein sequence ID" value="VAW54142.1"/>
    <property type="molecule type" value="Genomic_DNA"/>
</dbReference>
<keyword evidence="8" id="KW-0283">Flagellar rotation</keyword>
<keyword evidence="10" id="KW-0975">Bacterial flagellum</keyword>
<keyword evidence="6" id="KW-0145">Chemotaxis</keyword>
<name>A0A3B0WSQ5_9ZZZZ</name>
<dbReference type="GO" id="GO:0071978">
    <property type="term" value="P:bacterial-type flagellum-dependent swarming motility"/>
    <property type="evidence" value="ECO:0007669"/>
    <property type="project" value="TreeGrafter"/>
</dbReference>
<keyword evidence="13" id="KW-0969">Cilium</keyword>
<evidence type="ECO:0000256" key="1">
    <source>
        <dbReference type="ARBA" id="ARBA00004117"/>
    </source>
</evidence>
<dbReference type="GO" id="GO:0050918">
    <property type="term" value="P:positive chemotaxis"/>
    <property type="evidence" value="ECO:0007669"/>
    <property type="project" value="TreeGrafter"/>
</dbReference>
<dbReference type="AlphaFoldDB" id="A0A3B0WSQ5"/>
<dbReference type="Pfam" id="PF01052">
    <property type="entry name" value="FliMN_C"/>
    <property type="match status" value="1"/>
</dbReference>
<evidence type="ECO:0000313" key="13">
    <source>
        <dbReference type="EMBL" id="VAW54142.1"/>
    </source>
</evidence>
<feature type="compositionally biased region" description="Low complexity" evidence="11">
    <location>
        <begin position="16"/>
        <end position="29"/>
    </location>
</feature>
<dbReference type="PANTHER" id="PTHR30034:SF3">
    <property type="entry name" value="FLAGELLAR MOTOR SWITCH PROTEIN FLIM"/>
    <property type="match status" value="1"/>
</dbReference>
<sequence>MNEHLSQDEIDTLLNGVDSGDVDTSSDGTDSGETESYDLGSQDRIIRGRMPTLDMINERFIRSVRISMFNMLRRTTEISTTGVKMVKFSEYVRGLFMPTSLNIIQIKPLRGTGLCVIDPNLVFATVDNFFGGDGRYHTRIEGREFTPTENRVVQILLDLLFSDLTKAWEPVLKLDFQFQSSEINPQFANIVSPTEVVVVSTFKMELEGGGGEFHIVMPYSMLEPIRELLDTGMQSDQVNVDKRWINTLKEEMKQAFVEIESSMGHTKLTLGEVLNLNDGDVIPIEIPDVITVRANNVPIFRGALGNSNGKNAIQYVEPISRPDYSND</sequence>
<evidence type="ECO:0000256" key="7">
    <source>
        <dbReference type="ARBA" id="ARBA00022519"/>
    </source>
</evidence>
<proteinExistence type="inferred from homology"/>
<dbReference type="PANTHER" id="PTHR30034">
    <property type="entry name" value="FLAGELLAR MOTOR SWITCH PROTEIN FLIM"/>
    <property type="match status" value="1"/>
</dbReference>
<keyword evidence="9" id="KW-0472">Membrane</keyword>
<accession>A0A3B0WSQ5</accession>
<evidence type="ECO:0000256" key="4">
    <source>
        <dbReference type="ARBA" id="ARBA00021898"/>
    </source>
</evidence>
<dbReference type="SUPFAM" id="SSF103039">
    <property type="entry name" value="CheC-like"/>
    <property type="match status" value="1"/>
</dbReference>
<keyword evidence="5" id="KW-1003">Cell membrane</keyword>
<evidence type="ECO:0000256" key="3">
    <source>
        <dbReference type="ARBA" id="ARBA00011049"/>
    </source>
</evidence>
<dbReference type="InterPro" id="IPR036429">
    <property type="entry name" value="SpoA-like_sf"/>
</dbReference>
<organism evidence="13">
    <name type="scientific">hydrothermal vent metagenome</name>
    <dbReference type="NCBI Taxonomy" id="652676"/>
    <lineage>
        <taxon>unclassified sequences</taxon>
        <taxon>metagenomes</taxon>
        <taxon>ecological metagenomes</taxon>
    </lineage>
</organism>
<feature type="domain" description="Flagellar motor switch protein FliN-like C-terminal" evidence="12">
    <location>
        <begin position="251"/>
        <end position="319"/>
    </location>
</feature>
<dbReference type="Pfam" id="PF02154">
    <property type="entry name" value="FliM"/>
    <property type="match status" value="1"/>
</dbReference>